<feature type="domain" description="Heterokaryon incompatibility" evidence="1">
    <location>
        <begin position="62"/>
        <end position="207"/>
    </location>
</feature>
<dbReference type="PANTHER" id="PTHR24148">
    <property type="entry name" value="ANKYRIN REPEAT DOMAIN-CONTAINING PROTEIN 39 HOMOLOG-RELATED"/>
    <property type="match status" value="1"/>
</dbReference>
<proteinExistence type="predicted"/>
<dbReference type="Pfam" id="PF26639">
    <property type="entry name" value="Het-6_barrel"/>
    <property type="match status" value="1"/>
</dbReference>
<dbReference type="EMBL" id="JAULSW010000001">
    <property type="protein sequence ID" value="KAK3395040.1"/>
    <property type="molecule type" value="Genomic_DNA"/>
</dbReference>
<reference evidence="2" key="2">
    <citation type="submission" date="2023-06" db="EMBL/GenBank/DDBJ databases">
        <authorList>
            <consortium name="Lawrence Berkeley National Laboratory"/>
            <person name="Haridas S."/>
            <person name="Hensen N."/>
            <person name="Bonometti L."/>
            <person name="Westerberg I."/>
            <person name="Brannstrom I.O."/>
            <person name="Guillou S."/>
            <person name="Cros-Aarteil S."/>
            <person name="Calhoun S."/>
            <person name="Kuo A."/>
            <person name="Mondo S."/>
            <person name="Pangilinan J."/>
            <person name="Riley R."/>
            <person name="LaButti K."/>
            <person name="Andreopoulos B."/>
            <person name="Lipzen A."/>
            <person name="Chen C."/>
            <person name="Yanf M."/>
            <person name="Daum C."/>
            <person name="Ng V."/>
            <person name="Clum A."/>
            <person name="Steindorff A."/>
            <person name="Ohm R."/>
            <person name="Martin F."/>
            <person name="Silar P."/>
            <person name="Natvig D."/>
            <person name="Lalanne C."/>
            <person name="Gautier V."/>
            <person name="Ament-velasquez S.L."/>
            <person name="Kruys A."/>
            <person name="Hutchinson M.I."/>
            <person name="Powell A.J."/>
            <person name="Barry K."/>
            <person name="Miller A.N."/>
            <person name="Grigoriev I.V."/>
            <person name="Debuchy R."/>
            <person name="Gladieux P."/>
            <person name="Thoren M.H."/>
            <person name="Johannesson H."/>
        </authorList>
    </citation>
    <scope>NUCLEOTIDE SEQUENCE</scope>
    <source>
        <strain evidence="2">CBS 232.78</strain>
    </source>
</reference>
<name>A0AAE0P8K8_9PEZI</name>
<evidence type="ECO:0000313" key="2">
    <source>
        <dbReference type="EMBL" id="KAK3395040.1"/>
    </source>
</evidence>
<dbReference type="Proteomes" id="UP001285441">
    <property type="component" value="Unassembled WGS sequence"/>
</dbReference>
<dbReference type="AlphaFoldDB" id="A0AAE0P8K8"/>
<organism evidence="2 3">
    <name type="scientific">Podospora didyma</name>
    <dbReference type="NCBI Taxonomy" id="330526"/>
    <lineage>
        <taxon>Eukaryota</taxon>
        <taxon>Fungi</taxon>
        <taxon>Dikarya</taxon>
        <taxon>Ascomycota</taxon>
        <taxon>Pezizomycotina</taxon>
        <taxon>Sordariomycetes</taxon>
        <taxon>Sordariomycetidae</taxon>
        <taxon>Sordariales</taxon>
        <taxon>Podosporaceae</taxon>
        <taxon>Podospora</taxon>
    </lineage>
</organism>
<accession>A0AAE0P8K8</accession>
<keyword evidence="3" id="KW-1185">Reference proteome</keyword>
<reference evidence="2" key="1">
    <citation type="journal article" date="2023" name="Mol. Phylogenet. Evol.">
        <title>Genome-scale phylogeny and comparative genomics of the fungal order Sordariales.</title>
        <authorList>
            <person name="Hensen N."/>
            <person name="Bonometti L."/>
            <person name="Westerberg I."/>
            <person name="Brannstrom I.O."/>
            <person name="Guillou S."/>
            <person name="Cros-Aarteil S."/>
            <person name="Calhoun S."/>
            <person name="Haridas S."/>
            <person name="Kuo A."/>
            <person name="Mondo S."/>
            <person name="Pangilinan J."/>
            <person name="Riley R."/>
            <person name="LaButti K."/>
            <person name="Andreopoulos B."/>
            <person name="Lipzen A."/>
            <person name="Chen C."/>
            <person name="Yan M."/>
            <person name="Daum C."/>
            <person name="Ng V."/>
            <person name="Clum A."/>
            <person name="Steindorff A."/>
            <person name="Ohm R.A."/>
            <person name="Martin F."/>
            <person name="Silar P."/>
            <person name="Natvig D.O."/>
            <person name="Lalanne C."/>
            <person name="Gautier V."/>
            <person name="Ament-Velasquez S.L."/>
            <person name="Kruys A."/>
            <person name="Hutchinson M.I."/>
            <person name="Powell A.J."/>
            <person name="Barry K."/>
            <person name="Miller A.N."/>
            <person name="Grigoriev I.V."/>
            <person name="Debuchy R."/>
            <person name="Gladieux P."/>
            <person name="Hiltunen Thoren M."/>
            <person name="Johannesson H."/>
        </authorList>
    </citation>
    <scope>NUCLEOTIDE SEQUENCE</scope>
    <source>
        <strain evidence="2">CBS 232.78</strain>
    </source>
</reference>
<dbReference type="InterPro" id="IPR010730">
    <property type="entry name" value="HET"/>
</dbReference>
<dbReference type="Pfam" id="PF06985">
    <property type="entry name" value="HET"/>
    <property type="match status" value="1"/>
</dbReference>
<dbReference type="InterPro" id="IPR052895">
    <property type="entry name" value="HetReg/Transcr_Mod"/>
</dbReference>
<evidence type="ECO:0000259" key="1">
    <source>
        <dbReference type="Pfam" id="PF06985"/>
    </source>
</evidence>
<comment type="caution">
    <text evidence="2">The sequence shown here is derived from an EMBL/GenBank/DDBJ whole genome shotgun (WGS) entry which is preliminary data.</text>
</comment>
<evidence type="ECO:0000313" key="3">
    <source>
        <dbReference type="Proteomes" id="UP001285441"/>
    </source>
</evidence>
<sequence>MASRTTFTETSAGGVYTPLDAASKQIRVLYILPSQEFDADIHATLHIVSLGSDGKEDTPPFYKALSYCWGNPGITRSIVLDGQEWQVTVSLETALRNLRKTDEEFIIWADAVCINQQDAAERGSQVQMMADIYRSASSVVVWLGEEGDDSSVAMDTCVKWGGDGSSSRESSCRILGDVVEPVDLRTWRSVRSFFQRPYWSRLWIYQEVKLARAIVVKCGAKEISWDSFAGLIEADYEIHRKGVILEQSLKRETWDLVRSRGLNVLSLFFSRKMEIKQDRDFFVLLRDTASQDCSEPKDRMYALLSLAEDADRYPAPDYRASVSFAEVYTEYARIHIRSTGCLDMLNEAASRLYDVDLNDQRMPSWVPDWRVKRRHEMLRRNTKGVVDFYHASRLYRIGLGNEAIPGTDGDDRIPPEIAVPQHMPIIRPLGVKCDQITKVAQLPLLDMSYASIVEFMGRGVGDGAHHPTGLPIFNVLFRTSLLGLSPTTHKQLTTTEFVNTFGEGFLLQVALDFGFLRKIAFQDIQPGGAADSGFGLMKFEEYRLSHPGLGMLGLDFDFLPDPQDKGEAREKYIEEKDYKKFASFRAFMKATVESIRSNQMGAWGCGFQMDQWRKLVRDSVEGRTLFVTRFGYIGLATNASIKPGDSVAVLYGGKTPFILRSAGSTTPSDETDAKERHRLVSDAYIEGLMQGEAIEREDCWMRDHPDEPALREFCII</sequence>
<dbReference type="PANTHER" id="PTHR24148:SF73">
    <property type="entry name" value="HET DOMAIN PROTEIN (AFU_ORTHOLOGUE AFUA_8G01020)"/>
    <property type="match status" value="1"/>
</dbReference>
<protein>
    <submittedName>
        <fullName evidence="2">Heterokaryon incompatibility protein-domain-containing protein</fullName>
    </submittedName>
</protein>
<gene>
    <name evidence="2" type="ORF">B0H63DRAFT_63671</name>
</gene>